<dbReference type="AlphaFoldDB" id="A0A1G8ZSD7"/>
<dbReference type="EMBL" id="FNFX01000001">
    <property type="protein sequence ID" value="SDK18026.1"/>
    <property type="molecule type" value="Genomic_DNA"/>
</dbReference>
<gene>
    <name evidence="1" type="ORF">SAMN05192566_0496</name>
</gene>
<sequence>MIQQIYITDYLSDAAAQSAAVIEALTAQCPLLLQADWQVMPVAPLTALFQVLQGTEPAAISPVSAVLRARQAWVAPPALCLLPVHLNLQRDTFSLQGTVPLPAHIYAWLTDRLQQHFAQDFIVHAAPEQRFWWIQPLHPVDVQCRWPQDCLYQQAMQWQPQGKDAALIRQWSNEIQMLLHQLASAAEVPDWPLTLNSLWFASVPELPLWQHERQVAGTGAVFDGLRACQLPGLVTRPLADVVADKTVRHALMVADQLQDVDWAALATAMQHGRLPALEIVLPFVERSVRVRYRRRARWQFWRKAQSLPVLLQQLESSLPSARLPAAT</sequence>
<dbReference type="STRING" id="492660.SAMN05192566_0496"/>
<accession>A0A1G8ZSD7</accession>
<protein>
    <submittedName>
        <fullName evidence="1">Uncharacterized protein</fullName>
    </submittedName>
</protein>
<evidence type="ECO:0000313" key="1">
    <source>
        <dbReference type="EMBL" id="SDK18026.1"/>
    </source>
</evidence>
<keyword evidence="2" id="KW-1185">Reference proteome</keyword>
<evidence type="ECO:0000313" key="2">
    <source>
        <dbReference type="Proteomes" id="UP000198629"/>
    </source>
</evidence>
<dbReference type="OrthoDB" id="5295974at2"/>
<proteinExistence type="predicted"/>
<reference evidence="2" key="1">
    <citation type="submission" date="2016-10" db="EMBL/GenBank/DDBJ databases">
        <authorList>
            <person name="Varghese N."/>
            <person name="Submissions S."/>
        </authorList>
    </citation>
    <scope>NUCLEOTIDE SEQUENCE [LARGE SCALE GENOMIC DNA]</scope>
    <source>
        <strain evidence="2">CBMB127</strain>
    </source>
</reference>
<dbReference type="RefSeq" id="WP_091469362.1">
    <property type="nucleotide sequence ID" value="NZ_FNFX01000001.1"/>
</dbReference>
<dbReference type="Proteomes" id="UP000198629">
    <property type="component" value="Unassembled WGS sequence"/>
</dbReference>
<name>A0A1G8ZSD7_9PROT</name>
<organism evidence="1 2">
    <name type="scientific">Methylophilus rhizosphaerae</name>
    <dbReference type="NCBI Taxonomy" id="492660"/>
    <lineage>
        <taxon>Bacteria</taxon>
        <taxon>Pseudomonadati</taxon>
        <taxon>Pseudomonadota</taxon>
        <taxon>Betaproteobacteria</taxon>
        <taxon>Nitrosomonadales</taxon>
        <taxon>Methylophilaceae</taxon>
        <taxon>Methylophilus</taxon>
    </lineage>
</organism>